<dbReference type="GeneID" id="70247335"/>
<dbReference type="PANTHER" id="PTHR12228">
    <property type="entry name" value="TRANSCRIPTION INITIATION FACTOR TFIID 55 KD SUBUNIT-RELATED"/>
    <property type="match status" value="1"/>
</dbReference>
<keyword evidence="4" id="KW-0804">Transcription</keyword>
<gene>
    <name evidence="8" type="ORF">BGW36DRAFT_386851</name>
</gene>
<proteinExistence type="inferred from homology"/>
<evidence type="ECO:0000256" key="2">
    <source>
        <dbReference type="ARBA" id="ARBA00009368"/>
    </source>
</evidence>
<evidence type="ECO:0000259" key="7">
    <source>
        <dbReference type="SMART" id="SM01370"/>
    </source>
</evidence>
<reference evidence="8" key="1">
    <citation type="submission" date="2021-12" db="EMBL/GenBank/DDBJ databases">
        <title>Convergent genome expansion in fungi linked to evolution of root-endophyte symbiosis.</title>
        <authorList>
            <consortium name="DOE Joint Genome Institute"/>
            <person name="Ke Y.-H."/>
            <person name="Bonito G."/>
            <person name="Liao H.-L."/>
            <person name="Looney B."/>
            <person name="Rojas-Flechas A."/>
            <person name="Nash J."/>
            <person name="Hameed K."/>
            <person name="Schadt C."/>
            <person name="Martin F."/>
            <person name="Crous P.W."/>
            <person name="Miettinen O."/>
            <person name="Magnuson J.K."/>
            <person name="Labbe J."/>
            <person name="Jacobson D."/>
            <person name="Doktycz M.J."/>
            <person name="Veneault-Fourrey C."/>
            <person name="Kuo A."/>
            <person name="Mondo S."/>
            <person name="Calhoun S."/>
            <person name="Riley R."/>
            <person name="Ohm R."/>
            <person name="LaButti K."/>
            <person name="Andreopoulos B."/>
            <person name="Pangilinan J."/>
            <person name="Nolan M."/>
            <person name="Tritt A."/>
            <person name="Clum A."/>
            <person name="Lipzen A."/>
            <person name="Daum C."/>
            <person name="Barry K."/>
            <person name="Grigoriev I.V."/>
            <person name="Vilgalys R."/>
        </authorList>
    </citation>
    <scope>NUCLEOTIDE SEQUENCE</scope>
    <source>
        <strain evidence="8">PMI_201</strain>
    </source>
</reference>
<accession>A0AAD4KNI9</accession>
<evidence type="ECO:0000256" key="4">
    <source>
        <dbReference type="ARBA" id="ARBA00023163"/>
    </source>
</evidence>
<dbReference type="EMBL" id="JAJTJA010000011">
    <property type="protein sequence ID" value="KAH8692030.1"/>
    <property type="molecule type" value="Genomic_DNA"/>
</dbReference>
<dbReference type="PANTHER" id="PTHR12228:SF0">
    <property type="entry name" value="TATA-BOX BINDING PROTEIN ASSOCIATED FACTOR 7"/>
    <property type="match status" value="1"/>
</dbReference>
<evidence type="ECO:0000256" key="1">
    <source>
        <dbReference type="ARBA" id="ARBA00004123"/>
    </source>
</evidence>
<sequence length="489" mass="54256">MSAPTKLKISFGKKPEPAGPVEPVEPKEEPAPLQRKLTLKFGTGNNTPATKPEKKEKPKKTKAPAKPKRESAASKKRRANVAAGDDSDAAPEAPLGPKRIKLLNSAKETGVKSIRIRNKARVQARPMGVGYDSEASDMETDPHIEEDFILRMLPGEDCDHIRQAINERRLDRSQIGIKPLTREGRRTVLRVRDKQYAATLVDLPCIVEGLKSWDKRMFYKAGDITQMMLVLGQVQNEEEALKYPLPEEVKVLDDKTYQYAHGLTPPLKYARKRRFRKRVSARTIEQAEKEVADLIAQDEAAIRPPKFELVDATSMTRAEGMVNYDEDYDDMQDAYGEAEYDLQDEEDGQADLFEDELAADLEAALAAGLEEDPGVADTSAAAVPGQSVTPSATRPGDESSGDESEESDREESGGPDADMDDETLERRREVQEQREIITELEGLIAQETAKYEMQGNKILKQKIGKRVQQLKQDLALKKASIGGDEADGA</sequence>
<evidence type="ECO:0000313" key="8">
    <source>
        <dbReference type="EMBL" id="KAH8692030.1"/>
    </source>
</evidence>
<feature type="compositionally biased region" description="Basic residues" evidence="6">
    <location>
        <begin position="57"/>
        <end position="66"/>
    </location>
</feature>
<dbReference type="GO" id="GO:0005669">
    <property type="term" value="C:transcription factor TFIID complex"/>
    <property type="evidence" value="ECO:0007669"/>
    <property type="project" value="InterPro"/>
</dbReference>
<dbReference type="RefSeq" id="XP_046068027.1">
    <property type="nucleotide sequence ID" value="XM_046217048.1"/>
</dbReference>
<dbReference type="CDD" id="cd08047">
    <property type="entry name" value="TAF7"/>
    <property type="match status" value="1"/>
</dbReference>
<feature type="domain" description="TAFII55 protein conserved region" evidence="7">
    <location>
        <begin position="144"/>
        <end position="303"/>
    </location>
</feature>
<evidence type="ECO:0000256" key="5">
    <source>
        <dbReference type="ARBA" id="ARBA00023242"/>
    </source>
</evidence>
<dbReference type="AlphaFoldDB" id="A0AAD4KNI9"/>
<keyword evidence="9" id="KW-1185">Reference proteome</keyword>
<protein>
    <submittedName>
        <fullName evidence="8">TAFII55 protein conserved region-domain-containing protein</fullName>
    </submittedName>
</protein>
<organism evidence="8 9">
    <name type="scientific">Talaromyces proteolyticus</name>
    <dbReference type="NCBI Taxonomy" id="1131652"/>
    <lineage>
        <taxon>Eukaryota</taxon>
        <taxon>Fungi</taxon>
        <taxon>Dikarya</taxon>
        <taxon>Ascomycota</taxon>
        <taxon>Pezizomycotina</taxon>
        <taxon>Eurotiomycetes</taxon>
        <taxon>Eurotiomycetidae</taxon>
        <taxon>Eurotiales</taxon>
        <taxon>Trichocomaceae</taxon>
        <taxon>Talaromyces</taxon>
        <taxon>Talaromyces sect. Bacilispori</taxon>
    </lineage>
</organism>
<dbReference type="InterPro" id="IPR006751">
    <property type="entry name" value="TAFII55_prot_cons_reg"/>
</dbReference>
<evidence type="ECO:0000256" key="6">
    <source>
        <dbReference type="SAM" id="MobiDB-lite"/>
    </source>
</evidence>
<evidence type="ECO:0000313" key="9">
    <source>
        <dbReference type="Proteomes" id="UP001201262"/>
    </source>
</evidence>
<feature type="region of interest" description="Disordered" evidence="6">
    <location>
        <begin position="373"/>
        <end position="431"/>
    </location>
</feature>
<name>A0AAD4KNI9_9EURO</name>
<feature type="region of interest" description="Disordered" evidence="6">
    <location>
        <begin position="1"/>
        <end position="98"/>
    </location>
</feature>
<keyword evidence="5" id="KW-0539">Nucleus</keyword>
<dbReference type="SMART" id="SM01370">
    <property type="entry name" value="TAFII55_N"/>
    <property type="match status" value="1"/>
</dbReference>
<comment type="similarity">
    <text evidence="2">Belongs to the TAF7 family.</text>
</comment>
<dbReference type="GO" id="GO:0016251">
    <property type="term" value="F:RNA polymerase II general transcription initiation factor activity"/>
    <property type="evidence" value="ECO:0007669"/>
    <property type="project" value="TreeGrafter"/>
</dbReference>
<feature type="compositionally biased region" description="Acidic residues" evidence="6">
    <location>
        <begin position="399"/>
        <end position="409"/>
    </location>
</feature>
<dbReference type="InterPro" id="IPR037817">
    <property type="entry name" value="TAF7"/>
</dbReference>
<dbReference type="GO" id="GO:0051123">
    <property type="term" value="P:RNA polymerase II preinitiation complex assembly"/>
    <property type="evidence" value="ECO:0007669"/>
    <property type="project" value="TreeGrafter"/>
</dbReference>
<evidence type="ECO:0000256" key="3">
    <source>
        <dbReference type="ARBA" id="ARBA00023015"/>
    </source>
</evidence>
<dbReference type="Pfam" id="PF04658">
    <property type="entry name" value="TAFII55_N"/>
    <property type="match status" value="1"/>
</dbReference>
<comment type="subcellular location">
    <subcellularLocation>
        <location evidence="1">Nucleus</location>
    </subcellularLocation>
</comment>
<comment type="caution">
    <text evidence="8">The sequence shown here is derived from an EMBL/GenBank/DDBJ whole genome shotgun (WGS) entry which is preliminary data.</text>
</comment>
<keyword evidence="3" id="KW-0805">Transcription regulation</keyword>
<dbReference type="Proteomes" id="UP001201262">
    <property type="component" value="Unassembled WGS sequence"/>
</dbReference>